<reference evidence="4" key="1">
    <citation type="submission" date="2019-11" db="EMBL/GenBank/DDBJ databases">
        <title>The complete genome sequence of Saccharopolyspora sp. E2A.</title>
        <authorList>
            <person name="Zhang G."/>
        </authorList>
    </citation>
    <scope>NUCLEOTIDE SEQUENCE [LARGE SCALE GENOMIC DNA]</scope>
    <source>
        <strain evidence="4">E2A</strain>
    </source>
</reference>
<feature type="signal peptide" evidence="2">
    <location>
        <begin position="1"/>
        <end position="24"/>
    </location>
</feature>
<dbReference type="InterPro" id="IPR007410">
    <property type="entry name" value="LpqE-like"/>
</dbReference>
<feature type="compositionally biased region" description="Basic and acidic residues" evidence="1">
    <location>
        <begin position="182"/>
        <end position="192"/>
    </location>
</feature>
<keyword evidence="2" id="KW-0732">Signal</keyword>
<evidence type="ECO:0008006" key="5">
    <source>
        <dbReference type="Google" id="ProtNLM"/>
    </source>
</evidence>
<dbReference type="AlphaFoldDB" id="A0A5Q3Q1N1"/>
<accession>A0A5Q3Q1N1</accession>
<dbReference type="InterPro" id="IPR036182">
    <property type="entry name" value="PCuAC_sf"/>
</dbReference>
<protein>
    <recommendedName>
        <fullName evidence="5">Copper chaperone PCu(A)C</fullName>
    </recommendedName>
</protein>
<gene>
    <name evidence="3" type="ORF">GIY23_01720</name>
</gene>
<dbReference type="RefSeq" id="WP_154075050.1">
    <property type="nucleotide sequence ID" value="NZ_CP045929.1"/>
</dbReference>
<evidence type="ECO:0000256" key="2">
    <source>
        <dbReference type="SAM" id="SignalP"/>
    </source>
</evidence>
<name>A0A5Q3Q1N1_9PSEU</name>
<sequence length="192" mass="19938">MSRLQHLRSVRWAPVVVGVSAVLALSGCSAGQVTETDTQVGAVGGGSGNVMVNDDRAIAVRNATLAYPENGDLYRQGGSAPLRTVIVNQSTRDDQLVGASSPYASSIRIGGTTDLPAETSLRAFGRTNPSVQGTPSDRPTVDITVQGLTQDIRPGVTIPVTFTFAQAGQTTVQVPIGPSPQERPDTEGEGSH</sequence>
<feature type="chain" id="PRO_5038688283" description="Copper chaperone PCu(A)C" evidence="2">
    <location>
        <begin position="25"/>
        <end position="192"/>
    </location>
</feature>
<dbReference type="KEGG" id="sace:GIY23_01720"/>
<dbReference type="SUPFAM" id="SSF110087">
    <property type="entry name" value="DR1885-like metal-binding protein"/>
    <property type="match status" value="1"/>
</dbReference>
<evidence type="ECO:0000313" key="4">
    <source>
        <dbReference type="Proteomes" id="UP000371041"/>
    </source>
</evidence>
<evidence type="ECO:0000313" key="3">
    <source>
        <dbReference type="EMBL" id="QGK68441.1"/>
    </source>
</evidence>
<dbReference type="Pfam" id="PF04314">
    <property type="entry name" value="PCuAC"/>
    <property type="match status" value="1"/>
</dbReference>
<dbReference type="PROSITE" id="PS51257">
    <property type="entry name" value="PROKAR_LIPOPROTEIN"/>
    <property type="match status" value="1"/>
</dbReference>
<dbReference type="Proteomes" id="UP000371041">
    <property type="component" value="Chromosome"/>
</dbReference>
<feature type="region of interest" description="Disordered" evidence="1">
    <location>
        <begin position="171"/>
        <end position="192"/>
    </location>
</feature>
<keyword evidence="4" id="KW-1185">Reference proteome</keyword>
<dbReference type="Gene3D" id="2.60.40.1890">
    <property type="entry name" value="PCu(A)C copper chaperone"/>
    <property type="match status" value="1"/>
</dbReference>
<evidence type="ECO:0000256" key="1">
    <source>
        <dbReference type="SAM" id="MobiDB-lite"/>
    </source>
</evidence>
<organism evidence="3 4">
    <name type="scientific">Allosaccharopolyspora coralli</name>
    <dbReference type="NCBI Taxonomy" id="2665642"/>
    <lineage>
        <taxon>Bacteria</taxon>
        <taxon>Bacillati</taxon>
        <taxon>Actinomycetota</taxon>
        <taxon>Actinomycetes</taxon>
        <taxon>Pseudonocardiales</taxon>
        <taxon>Pseudonocardiaceae</taxon>
        <taxon>Allosaccharopolyspora</taxon>
    </lineage>
</organism>
<dbReference type="EMBL" id="CP045929">
    <property type="protein sequence ID" value="QGK68441.1"/>
    <property type="molecule type" value="Genomic_DNA"/>
</dbReference>
<proteinExistence type="predicted"/>